<protein>
    <submittedName>
        <fullName evidence="1">Uncharacterized protein</fullName>
    </submittedName>
</protein>
<evidence type="ECO:0000313" key="2">
    <source>
        <dbReference type="Proteomes" id="UP000322214"/>
    </source>
</evidence>
<keyword evidence="2" id="KW-1185">Reference proteome</keyword>
<dbReference type="STRING" id="980251.GCA_001642875_03589"/>
<dbReference type="Proteomes" id="UP000322214">
    <property type="component" value="Chromosome"/>
</dbReference>
<dbReference type="KEGG" id="mff:MFFC18_21090"/>
<accession>A0A5B9PHW9</accession>
<organism evidence="1 2">
    <name type="scientific">Mariniblastus fucicola</name>
    <dbReference type="NCBI Taxonomy" id="980251"/>
    <lineage>
        <taxon>Bacteria</taxon>
        <taxon>Pseudomonadati</taxon>
        <taxon>Planctomycetota</taxon>
        <taxon>Planctomycetia</taxon>
        <taxon>Pirellulales</taxon>
        <taxon>Pirellulaceae</taxon>
        <taxon>Mariniblastus</taxon>
    </lineage>
</organism>
<gene>
    <name evidence="1" type="ORF">MFFC18_21090</name>
</gene>
<evidence type="ECO:0000313" key="1">
    <source>
        <dbReference type="EMBL" id="QEG22233.1"/>
    </source>
</evidence>
<name>A0A5B9PHW9_9BACT</name>
<proteinExistence type="predicted"/>
<dbReference type="EMBL" id="CP042912">
    <property type="protein sequence ID" value="QEG22233.1"/>
    <property type="molecule type" value="Genomic_DNA"/>
</dbReference>
<dbReference type="AlphaFoldDB" id="A0A5B9PHW9"/>
<sequence length="176" mass="19871">MIGLSPDGRRLPLYPAPFSLIYIFRSARLTRTLSSSIRMTTDRKLLETLLVDHVAQYRATSYQDLASRLGSPRHSDHLDVFNGTTPDGIPYTIETNILWDDKAKGHIRVIADLSPILADACLDCFPSSRQMWLTLLSCRLRVDSFSNDNTTPGPYLFIENATFFDVDALNHARSHN</sequence>
<reference evidence="1 2" key="1">
    <citation type="submission" date="2019-08" db="EMBL/GenBank/DDBJ databases">
        <title>Deep-cultivation of Planctomycetes and their phenomic and genomic characterization uncovers novel biology.</title>
        <authorList>
            <person name="Wiegand S."/>
            <person name="Jogler M."/>
            <person name="Boedeker C."/>
            <person name="Pinto D."/>
            <person name="Vollmers J."/>
            <person name="Rivas-Marin E."/>
            <person name="Kohn T."/>
            <person name="Peeters S.H."/>
            <person name="Heuer A."/>
            <person name="Rast P."/>
            <person name="Oberbeckmann S."/>
            <person name="Bunk B."/>
            <person name="Jeske O."/>
            <person name="Meyerdierks A."/>
            <person name="Storesund J.E."/>
            <person name="Kallscheuer N."/>
            <person name="Luecker S."/>
            <person name="Lage O.M."/>
            <person name="Pohl T."/>
            <person name="Merkel B.J."/>
            <person name="Hornburger P."/>
            <person name="Mueller R.-W."/>
            <person name="Bruemmer F."/>
            <person name="Labrenz M."/>
            <person name="Spormann A.M."/>
            <person name="Op den Camp H."/>
            <person name="Overmann J."/>
            <person name="Amann R."/>
            <person name="Jetten M.S.M."/>
            <person name="Mascher T."/>
            <person name="Medema M.H."/>
            <person name="Devos D.P."/>
            <person name="Kaster A.-K."/>
            <person name="Ovreas L."/>
            <person name="Rohde M."/>
            <person name="Galperin M.Y."/>
            <person name="Jogler C."/>
        </authorList>
    </citation>
    <scope>NUCLEOTIDE SEQUENCE [LARGE SCALE GENOMIC DNA]</scope>
    <source>
        <strain evidence="1 2">FC18</strain>
    </source>
</reference>